<proteinExistence type="predicted"/>
<organism evidence="2 3">
    <name type="scientific">Cymbomonas tetramitiformis</name>
    <dbReference type="NCBI Taxonomy" id="36881"/>
    <lineage>
        <taxon>Eukaryota</taxon>
        <taxon>Viridiplantae</taxon>
        <taxon>Chlorophyta</taxon>
        <taxon>Pyramimonadophyceae</taxon>
        <taxon>Pyramimonadales</taxon>
        <taxon>Pyramimonadaceae</taxon>
        <taxon>Cymbomonas</taxon>
    </lineage>
</organism>
<evidence type="ECO:0000313" key="2">
    <source>
        <dbReference type="EMBL" id="KAK3239733.1"/>
    </source>
</evidence>
<dbReference type="Proteomes" id="UP001190700">
    <property type="component" value="Unassembled WGS sequence"/>
</dbReference>
<evidence type="ECO:0008006" key="4">
    <source>
        <dbReference type="Google" id="ProtNLM"/>
    </source>
</evidence>
<evidence type="ECO:0000313" key="3">
    <source>
        <dbReference type="Proteomes" id="UP001190700"/>
    </source>
</evidence>
<name>A0AAE0BPF2_9CHLO</name>
<protein>
    <recommendedName>
        <fullName evidence="4">Thioredoxin domain-containing protein</fullName>
    </recommendedName>
</protein>
<keyword evidence="3" id="KW-1185">Reference proteome</keyword>
<comment type="caution">
    <text evidence="2">The sequence shown here is derived from an EMBL/GenBank/DDBJ whole genome shotgun (WGS) entry which is preliminary data.</text>
</comment>
<accession>A0AAE0BPF2</accession>
<gene>
    <name evidence="2" type="ORF">CYMTET_50363</name>
</gene>
<dbReference type="AlphaFoldDB" id="A0AAE0BPF2"/>
<feature type="chain" id="PRO_5042066851" description="Thioredoxin domain-containing protein" evidence="1">
    <location>
        <begin position="23"/>
        <end position="307"/>
    </location>
</feature>
<sequence>MRARTGAYAALTIVLLCCNASATEDRENIIIGEASREQQRSFSRFLEHDADDQSTSASMDAAFQHEIAKWNNSVTLLSDGDLRTAATRSSSCVLVFAFAPWCDYALRFLQKVDLGDLAATFENNRSVTIGAYRSVKSTLTTEKYLPGGQFWLNLLLYPSIEDKSQRFPQGIQYDALYFSKQPDEGASLVEITNFVNTLCGRTRSSLTALDTWSPSSTRQPATSTEWIAASLLGLLPEEPELPTSPPCVLCLLGHTHACPRCGSRSFVRYGMEIESSRHLAAFISRQASPSSPQLASSDLRLALAPAT</sequence>
<feature type="signal peptide" evidence="1">
    <location>
        <begin position="1"/>
        <end position="22"/>
    </location>
</feature>
<keyword evidence="1" id="KW-0732">Signal</keyword>
<dbReference type="EMBL" id="LGRX02033839">
    <property type="protein sequence ID" value="KAK3239733.1"/>
    <property type="molecule type" value="Genomic_DNA"/>
</dbReference>
<evidence type="ECO:0000256" key="1">
    <source>
        <dbReference type="SAM" id="SignalP"/>
    </source>
</evidence>
<reference evidence="2 3" key="1">
    <citation type="journal article" date="2015" name="Genome Biol. Evol.">
        <title>Comparative Genomics of a Bacterivorous Green Alga Reveals Evolutionary Causalities and Consequences of Phago-Mixotrophic Mode of Nutrition.</title>
        <authorList>
            <person name="Burns J.A."/>
            <person name="Paasch A."/>
            <person name="Narechania A."/>
            <person name="Kim E."/>
        </authorList>
    </citation>
    <scope>NUCLEOTIDE SEQUENCE [LARGE SCALE GENOMIC DNA]</scope>
    <source>
        <strain evidence="2 3">PLY_AMNH</strain>
    </source>
</reference>